<keyword evidence="3" id="KW-1185">Reference proteome</keyword>
<dbReference type="AlphaFoldDB" id="A0A8X6WGC5"/>
<proteinExistence type="predicted"/>
<dbReference type="Proteomes" id="UP000887159">
    <property type="component" value="Unassembled WGS sequence"/>
</dbReference>
<feature type="transmembrane region" description="Helical" evidence="1">
    <location>
        <begin position="53"/>
        <end position="79"/>
    </location>
</feature>
<organism evidence="2 3">
    <name type="scientific">Trichonephila clavipes</name>
    <name type="common">Golden silk orbweaver</name>
    <name type="synonym">Nephila clavipes</name>
    <dbReference type="NCBI Taxonomy" id="2585209"/>
    <lineage>
        <taxon>Eukaryota</taxon>
        <taxon>Metazoa</taxon>
        <taxon>Ecdysozoa</taxon>
        <taxon>Arthropoda</taxon>
        <taxon>Chelicerata</taxon>
        <taxon>Arachnida</taxon>
        <taxon>Araneae</taxon>
        <taxon>Araneomorphae</taxon>
        <taxon>Entelegynae</taxon>
        <taxon>Araneoidea</taxon>
        <taxon>Nephilidae</taxon>
        <taxon>Trichonephila</taxon>
    </lineage>
</organism>
<protein>
    <recommendedName>
        <fullName evidence="4">Transmembrane protein</fullName>
    </recommendedName>
</protein>
<name>A0A8X6WGC5_TRICX</name>
<keyword evidence="1" id="KW-0812">Transmembrane</keyword>
<evidence type="ECO:0000256" key="1">
    <source>
        <dbReference type="SAM" id="Phobius"/>
    </source>
</evidence>
<evidence type="ECO:0008006" key="4">
    <source>
        <dbReference type="Google" id="ProtNLM"/>
    </source>
</evidence>
<keyword evidence="1" id="KW-0472">Membrane</keyword>
<reference evidence="2" key="1">
    <citation type="submission" date="2020-08" db="EMBL/GenBank/DDBJ databases">
        <title>Multicomponent nature underlies the extraordinary mechanical properties of spider dragline silk.</title>
        <authorList>
            <person name="Kono N."/>
            <person name="Nakamura H."/>
            <person name="Mori M."/>
            <person name="Yoshida Y."/>
            <person name="Ohtoshi R."/>
            <person name="Malay A.D."/>
            <person name="Moran D.A.P."/>
            <person name="Tomita M."/>
            <person name="Numata K."/>
            <person name="Arakawa K."/>
        </authorList>
    </citation>
    <scope>NUCLEOTIDE SEQUENCE</scope>
</reference>
<keyword evidence="1" id="KW-1133">Transmembrane helix</keyword>
<sequence>MFRIFEELKTFYTCNCKFNESNVVIYENSSNVAHACRRRRLKWVLRVRGCSQYLLGGVGVAGYTWGLIMLGVWFCMFGVGRRANNPTP</sequence>
<evidence type="ECO:0000313" key="3">
    <source>
        <dbReference type="Proteomes" id="UP000887159"/>
    </source>
</evidence>
<comment type="caution">
    <text evidence="2">The sequence shown here is derived from an EMBL/GenBank/DDBJ whole genome shotgun (WGS) entry which is preliminary data.</text>
</comment>
<accession>A0A8X6WGC5</accession>
<evidence type="ECO:0000313" key="2">
    <source>
        <dbReference type="EMBL" id="GFY34047.1"/>
    </source>
</evidence>
<gene>
    <name evidence="2" type="ORF">TNCV_997281</name>
</gene>
<dbReference type="EMBL" id="BMAU01021420">
    <property type="protein sequence ID" value="GFY34047.1"/>
    <property type="molecule type" value="Genomic_DNA"/>
</dbReference>